<comment type="caution">
    <text evidence="1">The sequence shown here is derived from an EMBL/GenBank/DDBJ whole genome shotgun (WGS) entry which is preliminary data.</text>
</comment>
<evidence type="ECO:0000313" key="1">
    <source>
        <dbReference type="EMBL" id="KXX90089.1"/>
    </source>
</evidence>
<reference evidence="1 2" key="1">
    <citation type="submission" date="2015-12" db="EMBL/GenBank/DDBJ databases">
        <title>Bacillus cereus Group isolate.</title>
        <authorList>
            <person name="Kovac J."/>
        </authorList>
    </citation>
    <scope>NUCLEOTIDE SEQUENCE [LARGE SCALE GENOMIC DNA]</scope>
    <source>
        <strain evidence="1 2">FSL W8-0275</strain>
    </source>
</reference>
<dbReference type="RefSeq" id="WP_061114680.1">
    <property type="nucleotide sequence ID" value="NZ_AP022888.1"/>
</dbReference>
<organism evidence="1 2">
    <name type="scientific">Bacillus cereus</name>
    <dbReference type="NCBI Taxonomy" id="1396"/>
    <lineage>
        <taxon>Bacteria</taxon>
        <taxon>Bacillati</taxon>
        <taxon>Bacillota</taxon>
        <taxon>Bacilli</taxon>
        <taxon>Bacillales</taxon>
        <taxon>Bacillaceae</taxon>
        <taxon>Bacillus</taxon>
        <taxon>Bacillus cereus group</taxon>
    </lineage>
</organism>
<protein>
    <submittedName>
        <fullName evidence="1">Uncharacterized protein</fullName>
    </submittedName>
</protein>
<evidence type="ECO:0000313" key="2">
    <source>
        <dbReference type="Proteomes" id="UP000075591"/>
    </source>
</evidence>
<dbReference type="AlphaFoldDB" id="A0A150AYV0"/>
<sequence length="59" mass="7384">MQEYQQALLFDDYRDWKHRCKLEKRLSSIIEEIRFCKSKQLPDLLFIKEQIQQEIKRLL</sequence>
<name>A0A150AYV0_BACCE</name>
<dbReference type="EMBL" id="LOMT01000123">
    <property type="protein sequence ID" value="KXX90089.1"/>
    <property type="molecule type" value="Genomic_DNA"/>
</dbReference>
<dbReference type="Proteomes" id="UP000075591">
    <property type="component" value="Unassembled WGS sequence"/>
</dbReference>
<accession>A0A150AYV0</accession>
<proteinExistence type="predicted"/>
<gene>
    <name evidence="1" type="ORF">AT274_01650</name>
</gene>